<gene>
    <name evidence="1" type="ORF">HMPREF1991_03058</name>
</gene>
<dbReference type="EMBL" id="JNGW01000134">
    <property type="protein sequence ID" value="KDR50876.1"/>
    <property type="molecule type" value="Genomic_DNA"/>
</dbReference>
<reference evidence="1 2" key="1">
    <citation type="submission" date="2013-08" db="EMBL/GenBank/DDBJ databases">
        <authorList>
            <person name="Weinstock G."/>
            <person name="Sodergren E."/>
            <person name="Wylie T."/>
            <person name="Fulton L."/>
            <person name="Fulton R."/>
            <person name="Fronick C."/>
            <person name="O'Laughlin M."/>
            <person name="Godfrey J."/>
            <person name="Miner T."/>
            <person name="Herter B."/>
            <person name="Appelbaum E."/>
            <person name="Cordes M."/>
            <person name="Lek S."/>
            <person name="Wollam A."/>
            <person name="Pepin K.H."/>
            <person name="Palsikar V.B."/>
            <person name="Mitreva M."/>
            <person name="Wilson R.K."/>
        </authorList>
    </citation>
    <scope>NUCLEOTIDE SEQUENCE [LARGE SCALE GENOMIC DNA]</scope>
    <source>
        <strain evidence="1 2">ATCC 15930</strain>
    </source>
</reference>
<name>A0A069QM04_HOYLO</name>
<sequence>MQNYTAHNIFMQSDISDPPLLQLQIISLHSLFKTYNNIK</sequence>
<proteinExistence type="predicted"/>
<dbReference type="Proteomes" id="UP000027442">
    <property type="component" value="Unassembled WGS sequence"/>
</dbReference>
<dbReference type="PATRIC" id="fig|1122985.7.peg.3164"/>
<protein>
    <submittedName>
        <fullName evidence="1">Uncharacterized protein</fullName>
    </submittedName>
</protein>
<comment type="caution">
    <text evidence="1">The sequence shown here is derived from an EMBL/GenBank/DDBJ whole genome shotgun (WGS) entry which is preliminary data.</text>
</comment>
<accession>A0A069QM04</accession>
<dbReference type="AlphaFoldDB" id="A0A069QM04"/>
<organism evidence="1 2">
    <name type="scientific">Hoylesella loescheii DSM 19665 = JCM 12249 = ATCC 15930</name>
    <dbReference type="NCBI Taxonomy" id="1122985"/>
    <lineage>
        <taxon>Bacteria</taxon>
        <taxon>Pseudomonadati</taxon>
        <taxon>Bacteroidota</taxon>
        <taxon>Bacteroidia</taxon>
        <taxon>Bacteroidales</taxon>
        <taxon>Prevotellaceae</taxon>
        <taxon>Hoylesella</taxon>
    </lineage>
</organism>
<evidence type="ECO:0000313" key="1">
    <source>
        <dbReference type="EMBL" id="KDR50876.1"/>
    </source>
</evidence>
<dbReference type="HOGENOM" id="CLU_3314661_0_0_10"/>
<keyword evidence="2" id="KW-1185">Reference proteome</keyword>
<evidence type="ECO:0000313" key="2">
    <source>
        <dbReference type="Proteomes" id="UP000027442"/>
    </source>
</evidence>